<reference evidence="11" key="1">
    <citation type="journal article" date="2019" name="Int. J. Syst. Evol. Microbiol.">
        <title>The Global Catalogue of Microorganisms (GCM) 10K type strain sequencing project: providing services to taxonomists for standard genome sequencing and annotation.</title>
        <authorList>
            <consortium name="The Broad Institute Genomics Platform"/>
            <consortium name="The Broad Institute Genome Sequencing Center for Infectious Disease"/>
            <person name="Wu L."/>
            <person name="Ma J."/>
        </authorList>
    </citation>
    <scope>NUCLEOTIDE SEQUENCE [LARGE SCALE GENOMIC DNA]</scope>
    <source>
        <strain evidence="11">KCTC 42911</strain>
    </source>
</reference>
<keyword evidence="4 9" id="KW-0812">Transmembrane</keyword>
<dbReference type="RefSeq" id="WP_386738107.1">
    <property type="nucleotide sequence ID" value="NZ_JBHRXI010000051.1"/>
</dbReference>
<name>A0ABV7TNL0_9RHOB</name>
<evidence type="ECO:0000256" key="1">
    <source>
        <dbReference type="ARBA" id="ARBA00004141"/>
    </source>
</evidence>
<keyword evidence="5 9" id="KW-1133">Transmembrane helix</keyword>
<gene>
    <name evidence="10" type="ORF">ACFORG_23775</name>
</gene>
<keyword evidence="7 9" id="KW-0472">Membrane</keyword>
<comment type="subcellular location">
    <subcellularLocation>
        <location evidence="1">Membrane</location>
        <topology evidence="1">Multi-pass membrane protein</topology>
    </subcellularLocation>
</comment>
<feature type="transmembrane region" description="Helical" evidence="9">
    <location>
        <begin position="429"/>
        <end position="448"/>
    </location>
</feature>
<keyword evidence="6" id="KW-0406">Ion transport</keyword>
<evidence type="ECO:0000256" key="3">
    <source>
        <dbReference type="ARBA" id="ARBA00022448"/>
    </source>
</evidence>
<evidence type="ECO:0000256" key="2">
    <source>
        <dbReference type="ARBA" id="ARBA00009904"/>
    </source>
</evidence>
<dbReference type="PANTHER" id="PTHR11629:SF63">
    <property type="entry name" value="V-TYPE PROTON ATPASE SUBUNIT A"/>
    <property type="match status" value="1"/>
</dbReference>
<feature type="transmembrane region" description="Helical" evidence="9">
    <location>
        <begin position="318"/>
        <end position="343"/>
    </location>
</feature>
<protein>
    <submittedName>
        <fullName evidence="10">V-type ATP synthase subunit I</fullName>
    </submittedName>
</protein>
<comment type="similarity">
    <text evidence="2">Belongs to the V-ATPase 116 kDa subunit family.</text>
</comment>
<feature type="transmembrane region" description="Helical" evidence="9">
    <location>
        <begin position="454"/>
        <end position="472"/>
    </location>
</feature>
<sequence length="597" mass="66431">MTIARLKKLTVVGPASSEADAMEALQDLGCMHLVPLAPPPEQPEDAKGREAKDAYTALRFLTVIPDQRRQVLRDSAFDIHAFVPEVMELRARLRETRDRRDFLAHRISEVRPWGDLIFPPKEELAGNHLWFYKLPLKERDALDSLEIPWQIVHRDHLHYYVVLISRDEPDTDLLPVPRTHTGALPVSELEAQLEEAEIEIEELQAERQGLTRFVTLMRQQMSQAETRAELEYGRQQVLRDESLFAVQGWVPGDREEEILSTADRLGLAALVEEPQRDETPPTLLEQPEDRESGVDLVMFYQVPNYRDWDPSIIVSVSFALFFAMILADAAYGLIIAAIIAAMWSKLGENGHLRSWRRLLCVVAAATVIYGVMIGSYMGYAPPEGSFLASLKVLSVDDFSTMMVLSVTIGVLHLVLANTVAALNRWGTNAAWASLGWCAVLFGGLVYWLAGGNDWSTLGIALLAGGFLGILVFSSDRKVDKPIDLFWRVIGGLQGLAGSMGAFGDVLSYMRLFALGLASASLALTFNDLASQVREAVPGMGLLLALLIFLIGHTLNFALAIMSGVVHGLRLNYIEFFKWGLTEEGTAFRPFARKEVQE</sequence>
<comment type="caution">
    <text evidence="10">The sequence shown here is derived from an EMBL/GenBank/DDBJ whole genome shotgun (WGS) entry which is preliminary data.</text>
</comment>
<feature type="coiled-coil region" evidence="8">
    <location>
        <begin position="186"/>
        <end position="213"/>
    </location>
</feature>
<dbReference type="EMBL" id="JBHRXI010000051">
    <property type="protein sequence ID" value="MFC3616773.1"/>
    <property type="molecule type" value="Genomic_DNA"/>
</dbReference>
<keyword evidence="11" id="KW-1185">Reference proteome</keyword>
<keyword evidence="8" id="KW-0175">Coiled coil</keyword>
<proteinExistence type="inferred from homology"/>
<dbReference type="InterPro" id="IPR002490">
    <property type="entry name" value="V-ATPase_116kDa_su"/>
</dbReference>
<evidence type="ECO:0000256" key="7">
    <source>
        <dbReference type="ARBA" id="ARBA00023136"/>
    </source>
</evidence>
<feature type="transmembrane region" description="Helical" evidence="9">
    <location>
        <begin position="398"/>
        <end position="422"/>
    </location>
</feature>
<keyword evidence="3" id="KW-0813">Transport</keyword>
<feature type="transmembrane region" description="Helical" evidence="9">
    <location>
        <begin position="355"/>
        <end position="378"/>
    </location>
</feature>
<organism evidence="10 11">
    <name type="scientific">Lutimaribacter marinistellae</name>
    <dbReference type="NCBI Taxonomy" id="1820329"/>
    <lineage>
        <taxon>Bacteria</taxon>
        <taxon>Pseudomonadati</taxon>
        <taxon>Pseudomonadota</taxon>
        <taxon>Alphaproteobacteria</taxon>
        <taxon>Rhodobacterales</taxon>
        <taxon>Roseobacteraceae</taxon>
        <taxon>Lutimaribacter</taxon>
    </lineage>
</organism>
<evidence type="ECO:0000256" key="8">
    <source>
        <dbReference type="SAM" id="Coils"/>
    </source>
</evidence>
<evidence type="ECO:0000313" key="11">
    <source>
        <dbReference type="Proteomes" id="UP001595629"/>
    </source>
</evidence>
<dbReference type="PANTHER" id="PTHR11629">
    <property type="entry name" value="VACUOLAR PROTON ATPASES"/>
    <property type="match status" value="1"/>
</dbReference>
<accession>A0ABV7TNL0</accession>
<feature type="transmembrane region" description="Helical" evidence="9">
    <location>
        <begin position="541"/>
        <end position="565"/>
    </location>
</feature>
<feature type="transmembrane region" description="Helical" evidence="9">
    <location>
        <begin position="484"/>
        <end position="502"/>
    </location>
</feature>
<evidence type="ECO:0000256" key="4">
    <source>
        <dbReference type="ARBA" id="ARBA00022692"/>
    </source>
</evidence>
<evidence type="ECO:0000256" key="6">
    <source>
        <dbReference type="ARBA" id="ARBA00023065"/>
    </source>
</evidence>
<evidence type="ECO:0000256" key="5">
    <source>
        <dbReference type="ARBA" id="ARBA00022989"/>
    </source>
</evidence>
<dbReference type="Proteomes" id="UP001595629">
    <property type="component" value="Unassembled WGS sequence"/>
</dbReference>
<evidence type="ECO:0000313" key="10">
    <source>
        <dbReference type="EMBL" id="MFC3616773.1"/>
    </source>
</evidence>
<evidence type="ECO:0000256" key="9">
    <source>
        <dbReference type="SAM" id="Phobius"/>
    </source>
</evidence>